<dbReference type="AlphaFoldDB" id="A0A1C5AIH5"/>
<feature type="region of interest" description="Disordered" evidence="1">
    <location>
        <begin position="89"/>
        <end position="178"/>
    </location>
</feature>
<evidence type="ECO:0000313" key="3">
    <source>
        <dbReference type="Proteomes" id="UP000199504"/>
    </source>
</evidence>
<feature type="compositionally biased region" description="Polar residues" evidence="1">
    <location>
        <begin position="89"/>
        <end position="106"/>
    </location>
</feature>
<dbReference type="InterPro" id="IPR036388">
    <property type="entry name" value="WH-like_DNA-bd_sf"/>
</dbReference>
<dbReference type="SUPFAM" id="SSF46785">
    <property type="entry name" value="Winged helix' DNA-binding domain"/>
    <property type="match status" value="1"/>
</dbReference>
<dbReference type="STRING" id="262898.GA0070564_11129"/>
<dbReference type="Proteomes" id="UP000199504">
    <property type="component" value="Unassembled WGS sequence"/>
</dbReference>
<keyword evidence="3" id="KW-1185">Reference proteome</keyword>
<dbReference type="RefSeq" id="WP_091614869.1">
    <property type="nucleotide sequence ID" value="NZ_FMCX01000011.1"/>
</dbReference>
<reference evidence="3" key="1">
    <citation type="submission" date="2016-06" db="EMBL/GenBank/DDBJ databases">
        <authorList>
            <person name="Varghese N."/>
            <person name="Submissions Spin"/>
        </authorList>
    </citation>
    <scope>NUCLEOTIDE SEQUENCE [LARGE SCALE GENOMIC DNA]</scope>
    <source>
        <strain evidence="3">DSM 44830</strain>
    </source>
</reference>
<proteinExistence type="predicted"/>
<evidence type="ECO:0000256" key="1">
    <source>
        <dbReference type="SAM" id="MobiDB-lite"/>
    </source>
</evidence>
<dbReference type="InterPro" id="IPR036390">
    <property type="entry name" value="WH_DNA-bd_sf"/>
</dbReference>
<dbReference type="OrthoDB" id="3384368at2"/>
<organism evidence="2 3">
    <name type="scientific">Micromonospora mirobrigensis</name>
    <dbReference type="NCBI Taxonomy" id="262898"/>
    <lineage>
        <taxon>Bacteria</taxon>
        <taxon>Bacillati</taxon>
        <taxon>Actinomycetota</taxon>
        <taxon>Actinomycetes</taxon>
        <taxon>Micromonosporales</taxon>
        <taxon>Micromonosporaceae</taxon>
        <taxon>Micromonospora</taxon>
    </lineage>
</organism>
<name>A0A1C5AIH5_9ACTN</name>
<dbReference type="Gene3D" id="1.10.10.10">
    <property type="entry name" value="Winged helix-like DNA-binding domain superfamily/Winged helix DNA-binding domain"/>
    <property type="match status" value="1"/>
</dbReference>
<sequence>MSVAVKAALLATRDLGKNERAVAIAIAAHANNEGNAWPSVATLAEYAGCSERTVQRALAKLVQLGRLVVAKVTGIATRVYRLVTGQGVTNAPQGVTNQPVGVTNQPAGGDSQGDTRSGEDQGKLKTGASARDWRRFLPKNKSNNPGTNGYPYPERKGAALPMTAGGDRCTKPGHVGQPAGRCIPCRSEALAGAR</sequence>
<gene>
    <name evidence="2" type="ORF">GA0070564_11129</name>
</gene>
<accession>A0A1C5AIH5</accession>
<dbReference type="Pfam" id="PF13730">
    <property type="entry name" value="HTH_36"/>
    <property type="match status" value="1"/>
</dbReference>
<evidence type="ECO:0000313" key="2">
    <source>
        <dbReference type="EMBL" id="SCF45052.1"/>
    </source>
</evidence>
<dbReference type="EMBL" id="FMCX01000011">
    <property type="protein sequence ID" value="SCF45052.1"/>
    <property type="molecule type" value="Genomic_DNA"/>
</dbReference>
<protein>
    <submittedName>
        <fullName evidence="2">Helix-turn-helix domain-containing protein</fullName>
    </submittedName>
</protein>